<dbReference type="HOGENOM" id="CLU_1739197_0_0_9"/>
<proteinExistence type="predicted"/>
<dbReference type="SUPFAM" id="SSF55816">
    <property type="entry name" value="5'-nucleotidase (syn. UDP-sugar hydrolase), C-terminal domain"/>
    <property type="match status" value="1"/>
</dbReference>
<reference evidence="2 3" key="1">
    <citation type="submission" date="2010-03" db="EMBL/GenBank/DDBJ databases">
        <title>The genome sequence of Ruminococcus torques L2-14.</title>
        <authorList>
            <consortium name="metaHIT consortium -- http://www.metahit.eu/"/>
            <person name="Pajon A."/>
            <person name="Turner K."/>
            <person name="Parkhill J."/>
            <person name="Duncan S."/>
            <person name="Flint H."/>
        </authorList>
    </citation>
    <scope>NUCLEOTIDE SEQUENCE [LARGE SCALE GENOMIC DNA]</scope>
    <source>
        <strain evidence="2 3">L2-14</strain>
    </source>
</reference>
<dbReference type="AlphaFoldDB" id="D4M4Q7"/>
<dbReference type="EMBL" id="FP929055">
    <property type="protein sequence ID" value="CBL26219.1"/>
    <property type="molecule type" value="Genomic_DNA"/>
</dbReference>
<dbReference type="GO" id="GO:0016787">
    <property type="term" value="F:hydrolase activity"/>
    <property type="evidence" value="ECO:0007669"/>
    <property type="project" value="InterPro"/>
</dbReference>
<dbReference type="KEGG" id="rto:RTO_16300"/>
<evidence type="ECO:0000313" key="2">
    <source>
        <dbReference type="EMBL" id="CBL26219.1"/>
    </source>
</evidence>
<reference evidence="2 3" key="2">
    <citation type="submission" date="2010-03" db="EMBL/GenBank/DDBJ databases">
        <authorList>
            <person name="Pajon A."/>
        </authorList>
    </citation>
    <scope>NUCLEOTIDE SEQUENCE [LARGE SCALE GENOMIC DNA]</scope>
    <source>
        <strain evidence="2 3">L2-14</strain>
    </source>
</reference>
<dbReference type="InterPro" id="IPR036907">
    <property type="entry name" value="5'-Nucleotdase_C_sf"/>
</dbReference>
<dbReference type="Gene3D" id="3.90.780.10">
    <property type="entry name" value="5'-Nucleotidase, C-terminal domain"/>
    <property type="match status" value="1"/>
</dbReference>
<dbReference type="Proteomes" id="UP000008956">
    <property type="component" value="Chromosome"/>
</dbReference>
<evidence type="ECO:0000259" key="1">
    <source>
        <dbReference type="Pfam" id="PF02872"/>
    </source>
</evidence>
<accession>D4M4Q7</accession>
<sequence length="150" mass="16550">MLEYIQDQATLEDVVDQLDTDQDSVVNNKPEVITTTTEIISQESCAKLIGKSFMEATKSDAALISLGEWIQGNGKDQNKEGVNGKLYAQDITEADICTILPTSWYDTIQTAELTGKDIKKLCEDGYDAAGTGNTYPYVLVKDKELEDEKT</sequence>
<dbReference type="GO" id="GO:0009166">
    <property type="term" value="P:nucleotide catabolic process"/>
    <property type="evidence" value="ECO:0007669"/>
    <property type="project" value="InterPro"/>
</dbReference>
<dbReference type="InterPro" id="IPR008334">
    <property type="entry name" value="5'-Nucleotdase_C"/>
</dbReference>
<dbReference type="PATRIC" id="fig|657313.3.peg.1431"/>
<gene>
    <name evidence="2" type="ORF">RTO_16300</name>
</gene>
<dbReference type="Pfam" id="PF02872">
    <property type="entry name" value="5_nucleotid_C"/>
    <property type="match status" value="1"/>
</dbReference>
<feature type="domain" description="5'-Nucleotidase C-terminal" evidence="1">
    <location>
        <begin position="40"/>
        <end position="134"/>
    </location>
</feature>
<name>D4M4Q7_9FIRM</name>
<evidence type="ECO:0000313" key="3">
    <source>
        <dbReference type="Proteomes" id="UP000008956"/>
    </source>
</evidence>
<protein>
    <submittedName>
        <fullName evidence="2">5'-nucleotidase, C-terminal domain</fullName>
    </submittedName>
</protein>
<organism evidence="2 3">
    <name type="scientific">[Ruminococcus] torques L2-14</name>
    <dbReference type="NCBI Taxonomy" id="657313"/>
    <lineage>
        <taxon>Bacteria</taxon>
        <taxon>Bacillati</taxon>
        <taxon>Bacillota</taxon>
        <taxon>Clostridia</taxon>
        <taxon>Lachnospirales</taxon>
        <taxon>Lachnospiraceae</taxon>
        <taxon>Mediterraneibacter</taxon>
    </lineage>
</organism>